<dbReference type="PIRSF" id="PIRSF037375">
    <property type="entry name" value="Autotrns_EstA"/>
    <property type="match status" value="1"/>
</dbReference>
<dbReference type="EMBL" id="PJZH01000009">
    <property type="protein sequence ID" value="PLR35210.1"/>
    <property type="molecule type" value="Genomic_DNA"/>
</dbReference>
<dbReference type="SUPFAM" id="SSF52266">
    <property type="entry name" value="SGNH hydrolase"/>
    <property type="match status" value="1"/>
</dbReference>
<dbReference type="GO" id="GO:0016788">
    <property type="term" value="F:hydrolase activity, acting on ester bonds"/>
    <property type="evidence" value="ECO:0007669"/>
    <property type="project" value="InterPro"/>
</dbReference>
<dbReference type="Proteomes" id="UP000234503">
    <property type="component" value="Unassembled WGS sequence"/>
</dbReference>
<dbReference type="Pfam" id="PF03797">
    <property type="entry name" value="Autotransporter"/>
    <property type="match status" value="1"/>
</dbReference>
<evidence type="ECO:0000256" key="1">
    <source>
        <dbReference type="ARBA" id="ARBA00008668"/>
    </source>
</evidence>
<dbReference type="AlphaFoldDB" id="A0A2N5E3E1"/>
<feature type="active site" description="Nucleophile" evidence="3">
    <location>
        <position position="40"/>
    </location>
</feature>
<dbReference type="PANTHER" id="PTHR45642">
    <property type="entry name" value="GDSL ESTERASE/LIPASE EXL3"/>
    <property type="match status" value="1"/>
</dbReference>
<dbReference type="OrthoDB" id="5292073at2"/>
<dbReference type="InterPro" id="IPR050592">
    <property type="entry name" value="GDSL_lipolytic_enzyme"/>
</dbReference>
<evidence type="ECO:0000256" key="2">
    <source>
        <dbReference type="ARBA" id="ARBA00022729"/>
    </source>
</evidence>
<comment type="caution">
    <text evidence="6">The sequence shown here is derived from an EMBL/GenBank/DDBJ whole genome shotgun (WGS) entry which is preliminary data.</text>
</comment>
<dbReference type="InterPro" id="IPR036514">
    <property type="entry name" value="SGNH_hydro_sf"/>
</dbReference>
<keyword evidence="2 4" id="KW-0732">Signal</keyword>
<evidence type="ECO:0000256" key="3">
    <source>
        <dbReference type="PIRSR" id="PIRSR037375-1"/>
    </source>
</evidence>
<dbReference type="InterPro" id="IPR001087">
    <property type="entry name" value="GDSL"/>
</dbReference>
<feature type="active site" evidence="3">
    <location>
        <position position="335"/>
    </location>
</feature>
<sequence length="665" mass="69507">MPDIKKSDGRPKAVALAVAMMLWGGSPAQAYDAVYVFGDSLSDSGNIGRFTYNGSSVPLYDEILAQRAGQTLTPSQSGGTNYATGGATAIPELDPYFNTTGDQVSQYLSQTGGRADSNGLYIHWVGGNDLAAAALSIDTAAALASASATSAAGQVQALINAGAGTVIVPTVPNIGLTPAIVELVVSAALPANADAALQAAFNVLNGQGTVDTAARLATIHQALAAAVQSTGAPDAVAQPLTQTLIGAYDQLAAAAGTLTAVYNQTEDAALAATGGNIVRVDVDGLLNEVIIDPAVYGLTNTAGMACPPGLTAALCNASTPGFSSAQAFLFADRLHPSPQTHALIADYIQSVLDGPAQAVALNQATLALGRNAQGILDSRYQQLRTTPNPQGSLGMFGGYMGQHMEYSANTAAGDGNATSHNVSLGMDYQVTDNWLVGAMLAGADDRQRPSSRYNYNARGWLLSAYSSVNVLENGWLNADVHWATVNFDDINRSMRLGGATRREEGDTDGKQVGARLTAGWDFPVASWLTTGPMAQFAWDYSSVDGYSEKSRRSTAMRFDDQTYHSQVGALGWRLDGRFDRINPYAELSYQHQFGDDVYRAGGGIKSTQTHFARTSATQDTNWVDVTVGANLPLTDNVAAFAAVSQTGGLSSGEQFMYNLGVSARF</sequence>
<feature type="signal peptide" evidence="4">
    <location>
        <begin position="1"/>
        <end position="30"/>
    </location>
</feature>
<dbReference type="Gene3D" id="2.40.128.130">
    <property type="entry name" value="Autotransporter beta-domain"/>
    <property type="match status" value="1"/>
</dbReference>
<evidence type="ECO:0000313" key="7">
    <source>
        <dbReference type="Proteomes" id="UP000234503"/>
    </source>
</evidence>
<dbReference type="Gene3D" id="3.40.50.1110">
    <property type="entry name" value="SGNH hydrolase"/>
    <property type="match status" value="1"/>
</dbReference>
<dbReference type="PROSITE" id="PS51208">
    <property type="entry name" value="AUTOTRANSPORTER"/>
    <property type="match status" value="1"/>
</dbReference>
<gene>
    <name evidence="6" type="ORF">CYR32_11115</name>
</gene>
<dbReference type="PANTHER" id="PTHR45642:SF139">
    <property type="entry name" value="SGNH HYDROLASE-TYPE ESTERASE DOMAIN-CONTAINING PROTEIN"/>
    <property type="match status" value="1"/>
</dbReference>
<reference evidence="6 7" key="1">
    <citation type="submission" date="2017-12" db="EMBL/GenBank/DDBJ databases">
        <title>Characterization of six clinical isolates of Enterochimera gen. nov., a novel genus of the Yersiniaciae family and the three species Enterochimera arupensis sp. nov., Enterochimera coloradensis sp. nov, and Enterochimera californica sp. nov.</title>
        <authorList>
            <person name="Rossi A."/>
            <person name="Fisher M."/>
        </authorList>
    </citation>
    <scope>NUCLEOTIDE SEQUENCE [LARGE SCALE GENOMIC DNA]</scope>
    <source>
        <strain evidence="7">2016-Iso4</strain>
    </source>
</reference>
<evidence type="ECO:0000259" key="5">
    <source>
        <dbReference type="PROSITE" id="PS51208"/>
    </source>
</evidence>
<organism evidence="6 7">
    <name type="scientific">Chimaeribacter coloradensis</name>
    <dbReference type="NCBI Taxonomy" id="2060068"/>
    <lineage>
        <taxon>Bacteria</taxon>
        <taxon>Pseudomonadati</taxon>
        <taxon>Pseudomonadota</taxon>
        <taxon>Gammaproteobacteria</taxon>
        <taxon>Enterobacterales</taxon>
        <taxon>Yersiniaceae</taxon>
        <taxon>Chimaeribacter</taxon>
    </lineage>
</organism>
<dbReference type="InterPro" id="IPR036709">
    <property type="entry name" value="Autotransporte_beta_dom_sf"/>
</dbReference>
<proteinExistence type="inferred from homology"/>
<dbReference type="RefSeq" id="WP_101824465.1">
    <property type="nucleotide sequence ID" value="NZ_PJZH01000009.1"/>
</dbReference>
<accession>A0A2N5E3E1</accession>
<protein>
    <submittedName>
        <fullName evidence="6">Autotransporter domain-containing esterase</fullName>
    </submittedName>
</protein>
<dbReference type="InterPro" id="IPR005546">
    <property type="entry name" value="Autotransporte_beta"/>
</dbReference>
<dbReference type="SMART" id="SM00869">
    <property type="entry name" value="Autotransporter"/>
    <property type="match status" value="1"/>
</dbReference>
<feature type="domain" description="Autotransporter" evidence="5">
    <location>
        <begin position="388"/>
        <end position="665"/>
    </location>
</feature>
<comment type="similarity">
    <text evidence="1">Belongs to the 'GDSL' lipolytic enzyme family.</text>
</comment>
<dbReference type="InterPro" id="IPR017186">
    <property type="entry name" value="Lipase_autotranspt_EstA"/>
</dbReference>
<feature type="chain" id="PRO_5015001858" evidence="4">
    <location>
        <begin position="31"/>
        <end position="665"/>
    </location>
</feature>
<feature type="active site" evidence="3">
    <location>
        <position position="332"/>
    </location>
</feature>
<dbReference type="Pfam" id="PF00657">
    <property type="entry name" value="Lipase_GDSL"/>
    <property type="match status" value="1"/>
</dbReference>
<dbReference type="SUPFAM" id="SSF103515">
    <property type="entry name" value="Autotransporter"/>
    <property type="match status" value="1"/>
</dbReference>
<evidence type="ECO:0000313" key="6">
    <source>
        <dbReference type="EMBL" id="PLR35210.1"/>
    </source>
</evidence>
<keyword evidence="7" id="KW-1185">Reference proteome</keyword>
<evidence type="ECO:0000256" key="4">
    <source>
        <dbReference type="SAM" id="SignalP"/>
    </source>
</evidence>
<name>A0A2N5E3E1_9GAMM</name>